<dbReference type="PANTHER" id="PTHR22683">
    <property type="entry name" value="SPORULATION PROTEIN RELATED"/>
    <property type="match status" value="1"/>
</dbReference>
<dbReference type="SMART" id="SM00843">
    <property type="entry name" value="Ftsk_gamma"/>
    <property type="match status" value="1"/>
</dbReference>
<accession>A0A1F7IM40</accession>
<dbReference type="PANTHER" id="PTHR22683:SF41">
    <property type="entry name" value="DNA TRANSLOCASE FTSK"/>
    <property type="match status" value="1"/>
</dbReference>
<dbReference type="InterPro" id="IPR036390">
    <property type="entry name" value="WH_DNA-bd_sf"/>
</dbReference>
<organism evidence="3 4">
    <name type="scientific">Candidatus Roizmanbacteria bacterium RIFCSPLOWO2_01_FULL_38_11</name>
    <dbReference type="NCBI Taxonomy" id="1802060"/>
    <lineage>
        <taxon>Bacteria</taxon>
        <taxon>Candidatus Roizmaniibacteriota</taxon>
    </lineage>
</organism>
<feature type="coiled-coil region" evidence="1">
    <location>
        <begin position="18"/>
        <end position="45"/>
    </location>
</feature>
<feature type="domain" description="FtsK gamma" evidence="2">
    <location>
        <begin position="63"/>
        <end position="125"/>
    </location>
</feature>
<dbReference type="STRING" id="1802060.A2957_02005"/>
<dbReference type="Pfam" id="PF09397">
    <property type="entry name" value="FtsK_gamma"/>
    <property type="match status" value="1"/>
</dbReference>
<dbReference type="EMBL" id="MGAK01000016">
    <property type="protein sequence ID" value="OGK44428.1"/>
    <property type="molecule type" value="Genomic_DNA"/>
</dbReference>
<reference evidence="3 4" key="1">
    <citation type="journal article" date="2016" name="Nat. Commun.">
        <title>Thousands of microbial genomes shed light on interconnected biogeochemical processes in an aquifer system.</title>
        <authorList>
            <person name="Anantharaman K."/>
            <person name="Brown C.T."/>
            <person name="Hug L.A."/>
            <person name="Sharon I."/>
            <person name="Castelle C.J."/>
            <person name="Probst A.J."/>
            <person name="Thomas B.C."/>
            <person name="Singh A."/>
            <person name="Wilkins M.J."/>
            <person name="Karaoz U."/>
            <person name="Brodie E.L."/>
            <person name="Williams K.H."/>
            <person name="Hubbard S.S."/>
            <person name="Banfield J.F."/>
        </authorList>
    </citation>
    <scope>NUCLEOTIDE SEQUENCE [LARGE SCALE GENOMIC DNA]</scope>
</reference>
<evidence type="ECO:0000313" key="4">
    <source>
        <dbReference type="Proteomes" id="UP000179072"/>
    </source>
</evidence>
<evidence type="ECO:0000313" key="3">
    <source>
        <dbReference type="EMBL" id="OGK44428.1"/>
    </source>
</evidence>
<comment type="caution">
    <text evidence="3">The sequence shown here is derived from an EMBL/GenBank/DDBJ whole genome shotgun (WGS) entry which is preliminary data.</text>
</comment>
<dbReference type="InterPro" id="IPR050206">
    <property type="entry name" value="FtsK/SpoIIIE/SftA"/>
</dbReference>
<dbReference type="Proteomes" id="UP000179072">
    <property type="component" value="Unassembled WGS sequence"/>
</dbReference>
<dbReference type="Gene3D" id="1.10.10.10">
    <property type="entry name" value="Winged helix-like DNA-binding domain superfamily/Winged helix DNA-binding domain"/>
    <property type="match status" value="1"/>
</dbReference>
<gene>
    <name evidence="3" type="ORF">A2957_02005</name>
</gene>
<proteinExistence type="predicted"/>
<dbReference type="AlphaFoldDB" id="A0A1F7IM40"/>
<dbReference type="SUPFAM" id="SSF46785">
    <property type="entry name" value="Winged helix' DNA-binding domain"/>
    <property type="match status" value="1"/>
</dbReference>
<dbReference type="InterPro" id="IPR036388">
    <property type="entry name" value="WH-like_DNA-bd_sf"/>
</dbReference>
<evidence type="ECO:0000256" key="1">
    <source>
        <dbReference type="SAM" id="Coils"/>
    </source>
</evidence>
<evidence type="ECO:0000259" key="2">
    <source>
        <dbReference type="SMART" id="SM00843"/>
    </source>
</evidence>
<sequence length="125" mass="14306">MIFIMLLAYIIFEQWKIINASKKVREELDIKLDQLNRTIQILSTRLGARNEELFVDQLDGKEDESLNLLYHMAVKIVQQEGKVSVTLLSRRLEIGYARAARIIDQLEAQGVVGPQKGVGPRKLLM</sequence>
<keyword evidence="1" id="KW-0175">Coiled coil</keyword>
<dbReference type="InterPro" id="IPR018541">
    <property type="entry name" value="Ftsk_gamma"/>
</dbReference>
<protein>
    <recommendedName>
        <fullName evidence="2">FtsK gamma domain-containing protein</fullName>
    </recommendedName>
</protein>
<name>A0A1F7IM40_9BACT</name>